<dbReference type="InterPro" id="IPR036390">
    <property type="entry name" value="WH_DNA-bd_sf"/>
</dbReference>
<dbReference type="Proteomes" id="UP000018458">
    <property type="component" value="Unassembled WGS sequence"/>
</dbReference>
<organism evidence="2 3">
    <name type="scientific">Succinatimonas hippei (strain DSM 22608 / JCM 16073 / KCTC 15190 / YIT 12066)</name>
    <dbReference type="NCBI Taxonomy" id="762983"/>
    <lineage>
        <taxon>Bacteria</taxon>
        <taxon>Pseudomonadati</taxon>
        <taxon>Pseudomonadota</taxon>
        <taxon>Gammaproteobacteria</taxon>
        <taxon>Aeromonadales</taxon>
        <taxon>Succinivibrionaceae</taxon>
        <taxon>Succinatimonas</taxon>
    </lineage>
</organism>
<comment type="caution">
    <text evidence="2">The sequence shown here is derived from an EMBL/GenBank/DDBJ whole genome shotgun (WGS) entry which is preliminary data.</text>
</comment>
<dbReference type="SUPFAM" id="SSF46785">
    <property type="entry name" value="Winged helix' DNA-binding domain"/>
    <property type="match status" value="1"/>
</dbReference>
<accession>E8LHV1</accession>
<dbReference type="PANTHER" id="PTHR18964">
    <property type="entry name" value="ROK (REPRESSOR, ORF, KINASE) FAMILY"/>
    <property type="match status" value="1"/>
</dbReference>
<dbReference type="Gene3D" id="3.30.420.40">
    <property type="match status" value="2"/>
</dbReference>
<name>E8LHV1_SUCHY</name>
<dbReference type="CDD" id="cd23763">
    <property type="entry name" value="ASKHA_ATPase_ROK"/>
    <property type="match status" value="1"/>
</dbReference>
<dbReference type="Gene3D" id="1.10.10.10">
    <property type="entry name" value="Winged helix-like DNA-binding domain superfamily/Winged helix DNA-binding domain"/>
    <property type="match status" value="1"/>
</dbReference>
<gene>
    <name evidence="2" type="ORF">HMPREF9444_00264</name>
</gene>
<dbReference type="InterPro" id="IPR000600">
    <property type="entry name" value="ROK"/>
</dbReference>
<protein>
    <submittedName>
        <fullName evidence="2">ROK family protein</fullName>
    </submittedName>
</protein>
<evidence type="ECO:0000313" key="2">
    <source>
        <dbReference type="EMBL" id="EFY07889.1"/>
    </source>
</evidence>
<reference evidence="2 3" key="1">
    <citation type="submission" date="2011-01" db="EMBL/GenBank/DDBJ databases">
        <authorList>
            <person name="Weinstock G."/>
            <person name="Sodergren E."/>
            <person name="Clifton S."/>
            <person name="Fulton L."/>
            <person name="Fulton B."/>
            <person name="Courtney L."/>
            <person name="Fronick C."/>
            <person name="Harrison M."/>
            <person name="Strong C."/>
            <person name="Farmer C."/>
            <person name="Delahaunty K."/>
            <person name="Markovic C."/>
            <person name="Hall O."/>
            <person name="Minx P."/>
            <person name="Tomlinson C."/>
            <person name="Mitreva M."/>
            <person name="Hou S."/>
            <person name="Chen J."/>
            <person name="Wollam A."/>
            <person name="Pepin K.H."/>
            <person name="Johnson M."/>
            <person name="Bhonagiri V."/>
            <person name="Zhang X."/>
            <person name="Suruliraj S."/>
            <person name="Warren W."/>
            <person name="Chinwalla A."/>
            <person name="Mardis E.R."/>
            <person name="Wilson R.K."/>
        </authorList>
    </citation>
    <scope>NUCLEOTIDE SEQUENCE [LARGE SCALE GENOMIC DNA]</scope>
    <source>
        <strain evidence="3">DSM 22608 / JCM 16073 / KCTC 15190 / YIT 12066</strain>
    </source>
</reference>
<dbReference type="STRING" id="762983.HMPREF9444_00264"/>
<keyword evidence="3" id="KW-1185">Reference proteome</keyword>
<evidence type="ECO:0000313" key="3">
    <source>
        <dbReference type="Proteomes" id="UP000018458"/>
    </source>
</evidence>
<dbReference type="Pfam" id="PF00480">
    <property type="entry name" value="ROK"/>
    <property type="match status" value="1"/>
</dbReference>
<proteinExistence type="inferred from homology"/>
<dbReference type="AlphaFoldDB" id="E8LHV1"/>
<dbReference type="InterPro" id="IPR043129">
    <property type="entry name" value="ATPase_NBD"/>
</dbReference>
<dbReference type="RefSeq" id="WP_009142489.1">
    <property type="nucleotide sequence ID" value="NZ_GL830948.1"/>
</dbReference>
<dbReference type="SUPFAM" id="SSF53067">
    <property type="entry name" value="Actin-like ATPase domain"/>
    <property type="match status" value="1"/>
</dbReference>
<dbReference type="eggNOG" id="COG1940">
    <property type="taxonomic scope" value="Bacteria"/>
</dbReference>
<dbReference type="PANTHER" id="PTHR18964:SF149">
    <property type="entry name" value="BIFUNCTIONAL UDP-N-ACETYLGLUCOSAMINE 2-EPIMERASE_N-ACETYLMANNOSAMINE KINASE"/>
    <property type="match status" value="1"/>
</dbReference>
<dbReference type="HOGENOM" id="CLU_067512_0_0_6"/>
<dbReference type="EMBL" id="AEVO01000010">
    <property type="protein sequence ID" value="EFY07889.1"/>
    <property type="molecule type" value="Genomic_DNA"/>
</dbReference>
<dbReference type="InterPro" id="IPR036388">
    <property type="entry name" value="WH-like_DNA-bd_sf"/>
</dbReference>
<sequence>MQTQTQPVTSQQIREQNILNVRRALHSEQVATISRLKTLTGLSVVTLTKLLQYLIETGEVLEGESVSIGNGRPAATYRFNASYRLILIVSCYKRAGHDYAGYSVHDLFGECIERREELLSKVHTDEFRIGIERCLDRYSKISIIGISMPTDTVGGRLASAVRHDPQAKRLAKHLELHFNVPVFFETDINAATLGCFNRHRKHNYVAGLLLVPGRAPVCGFCYQGNVLRGRDGMAGEVRFFPMFNDVGVLPLEPLAADDLAIRTLRAVMCVLNPSLVVVYSENLKSGFLDRVKKQLSTEAEIALLPRLEINDHIREDIVSGMLTISLEKIQTF</sequence>
<dbReference type="OrthoDB" id="37575at2"/>
<evidence type="ECO:0000256" key="1">
    <source>
        <dbReference type="ARBA" id="ARBA00006479"/>
    </source>
</evidence>
<comment type="similarity">
    <text evidence="1">Belongs to the ROK (NagC/XylR) family.</text>
</comment>